<feature type="compositionally biased region" description="Polar residues" evidence="2">
    <location>
        <begin position="228"/>
        <end position="238"/>
    </location>
</feature>
<keyword evidence="1" id="KW-0862">Zinc</keyword>
<feature type="region of interest" description="Disordered" evidence="2">
    <location>
        <begin position="451"/>
        <end position="496"/>
    </location>
</feature>
<feature type="compositionally biased region" description="Polar residues" evidence="2">
    <location>
        <begin position="588"/>
        <end position="597"/>
    </location>
</feature>
<feature type="domain" description="RING-type" evidence="3">
    <location>
        <begin position="1832"/>
        <end position="1875"/>
    </location>
</feature>
<evidence type="ECO:0008006" key="6">
    <source>
        <dbReference type="Google" id="ProtNLM"/>
    </source>
</evidence>
<sequence>MATDTPMAPSPCSVEAEIFSAATETRKTNKDICSVISDLQSLLVSCKQQLETLPQETKAEDYNPIVQKFAERVKGQEAHAKVAGKYKGYYVHLVKLGRTLDKEYEGNLSVLWRPIPLDERLVARLVSQHLLQRGLFDLYGLFVEEANSVPLSYPHFDPSSMSVQIKHTRLRLQQQQQQEQQQSPVSPKSKKAGAGGLLLTTPAVPAVSPQSPAGGTGLSTPLRGPGVSDSTQPQQQQRGLHVHCSPHSVTLSSLLPTPMATGGRNRLASVRSTTRTDRGAFGGLDVMFSDDTQTRPPYLHGELDPDVVIKYLLLQNLCADIIEGRVGEAVHLLESRGSKETERGRASLLSPAAPSTSQKGTAGGGEGSWNHDEKRQAALTFKLHELKFLRLLSRTEEERGEMVSDEEEGEGGTHKSPEMAALQYARSHFLPFFPFMHSRIATLMARLALDPPRGGRKLKRKSGGSPSPGGSADGVHNGQAQSEIGGPSEGVDGDGVRDDAERRKALHKVAADWIEALSASAVRFSDGYRRVTERRCPSPLPFSSYLSVMRRVGRKGRDRKEGEGSTQRCKKAKTAAATETGAEERANGNAQDPSQQRPRGLQGLPGMRARIEAQLGQRRDSGTGPSSSSSSFALNIHAPPFRPGAAAHPLRAREGRVRSQTRSLWGRNRPQGDTELHWGREIPGQRERDRRARFDTDDSSVNLRRWLGPRRRQQGEGWGRMEREWERAGVGDAPLDSEDRLGNLQRGQRGFGAYRCISPFLLDRQLPPSLAAEAPADRLFASNTAAFRDHRPLDSWSYQNSNHQSLLVTSSLSLVAGPLGPQPPRFGPPRSFRLTGRPSLPPVSDVAAAAPALPSASVSVSGVAVGTAPEDEDDVQVEDEEEGQGEGAEGRPSAAASASGSRPGSGGGRDSGGLRSLAASRSIEGPEQEHIRTIFLAQMLRRQAAGVTRQQAPQSGSRQNVVVMSSEDDSTPAAGPRRGGDTQPHPAHLRHHAQHPSTRVAVRHHHQQQRGTGGEPYSPWMGPPGGGVTGSSRGMGDSPLPGTEEDIDEDEEDADEDEEEDGDGDEEEGSPTGGGEEEMEEEEEATEDAGEESASSPVAPLFPPLRIVNTSLTGGLLQETAGPSALPEMSAQSPPALMMPGPSMTSTSGAGVQMGTQEPAQGTRGSAGDGAAGSSGQVIEGEDVVMSSEGGQVGGGGGEAVPVPGGGGGGGAVSQPDGYGWGGVESQAAPSPDGAPSAAAGERGGDRDEPMEPSAPSAGGAGGRGVRGGEEEIDYGSHPEWLESDLILDDEDISEEMGEEEEEEEEEDDGYDSASSVFVPGDDGWDRFVGRSRSPPPLSRPRGGGSAVRSPGLGKTTGVGKGVGGTIPSSSSASSAAPAPGSAQRRGLPEAGSGGGRARAPPSGPLGASPSPFRPPPSPTGAAPVPDSSAAPLGAQTPQRNPPLGSSSTPTVTVIEWPEGDVNMRPIGGGPMGFFERLFTGTDPPSASETPNRRGVGEGGRGGGGDKYSWGDGGGGEGWGGGGGDPEDDNGDGLGDGAGISEECDAFSIPRESFITTLTAASLRSIPKLMQFLTLLRATDAKVSAAAAADDEGGDDGDGGGLQRRDGGTPPQRDRRGGGGRTGAIQQQLTNLRFGSEGRGPRGGRGGGGSGWGGSPGPRGPRGREVGRQGRGGGQGDVVADLLHPPRPSDPASAPSLPQFPLHMSAIPFYDMRSASERQRFREASGREGEAPGPGGDEDVPPGSRRGVEEAEEDSGDSLFASFGLEPFEEDEGGRDGGERTAAEGGQGGENLPSGTAEGNAERLLAEWMESGHIPIELDLPGHFHSHSSFTCAVSRTTTSTSNPAVLLLCGHAISKSCLEKISGSSRSRIRCPMCPQNMTIAQTRTLHFSAD</sequence>
<dbReference type="InterPro" id="IPR013083">
    <property type="entry name" value="Znf_RING/FYVE/PHD"/>
</dbReference>
<dbReference type="PROSITE" id="PS50089">
    <property type="entry name" value="ZF_RING_2"/>
    <property type="match status" value="1"/>
</dbReference>
<feature type="compositionally biased region" description="Acidic residues" evidence="2">
    <location>
        <begin position="1589"/>
        <end position="1598"/>
    </location>
</feature>
<dbReference type="GO" id="GO:0008270">
    <property type="term" value="F:zinc ion binding"/>
    <property type="evidence" value="ECO:0007669"/>
    <property type="project" value="UniProtKB-KW"/>
</dbReference>
<protein>
    <recommendedName>
        <fullName evidence="6">RING-type domain-containing protein</fullName>
    </recommendedName>
</protein>
<feature type="compositionally biased region" description="Basic and acidic residues" evidence="2">
    <location>
        <begin position="670"/>
        <end position="695"/>
    </location>
</feature>
<feature type="region of interest" description="Disordered" evidence="2">
    <location>
        <begin position="861"/>
        <end position="928"/>
    </location>
</feature>
<dbReference type="PANTHER" id="PTHR12170:SF3">
    <property type="entry name" value="GH10162P"/>
    <property type="match status" value="1"/>
</dbReference>
<gene>
    <name evidence="5" type="ORF">Cvel_8658</name>
</gene>
<feature type="region of interest" description="Disordered" evidence="2">
    <location>
        <begin position="715"/>
        <end position="742"/>
    </location>
</feature>
<organism evidence="5">
    <name type="scientific">Chromera velia CCMP2878</name>
    <dbReference type="NCBI Taxonomy" id="1169474"/>
    <lineage>
        <taxon>Eukaryota</taxon>
        <taxon>Sar</taxon>
        <taxon>Alveolata</taxon>
        <taxon>Colpodellida</taxon>
        <taxon>Chromeraceae</taxon>
        <taxon>Chromera</taxon>
    </lineage>
</organism>
<dbReference type="PANTHER" id="PTHR12170">
    <property type="entry name" value="MACROPHAGE ERYTHROBLAST ATTACHER-RELATED"/>
    <property type="match status" value="1"/>
</dbReference>
<feature type="compositionally biased region" description="Basic and acidic residues" evidence="2">
    <location>
        <begin position="335"/>
        <end position="345"/>
    </location>
</feature>
<feature type="region of interest" description="Disordered" evidence="2">
    <location>
        <begin position="1717"/>
        <end position="1797"/>
    </location>
</feature>
<dbReference type="InterPro" id="IPR006595">
    <property type="entry name" value="CTLH_C"/>
</dbReference>
<keyword evidence="1" id="KW-0479">Metal-binding</keyword>
<keyword evidence="1" id="KW-0863">Zinc-finger</keyword>
<feature type="region of interest" description="Disordered" evidence="2">
    <location>
        <begin position="551"/>
        <end position="602"/>
    </location>
</feature>
<feature type="compositionally biased region" description="Gly residues" evidence="2">
    <location>
        <begin position="1191"/>
        <end position="1212"/>
    </location>
</feature>
<feature type="region of interest" description="Disordered" evidence="2">
    <location>
        <begin position="943"/>
        <end position="1103"/>
    </location>
</feature>
<dbReference type="InterPro" id="IPR045098">
    <property type="entry name" value="Fyv10_fam"/>
</dbReference>
<dbReference type="SUPFAM" id="SSF57850">
    <property type="entry name" value="RING/U-box"/>
    <property type="match status" value="1"/>
</dbReference>
<feature type="compositionally biased region" description="Gly residues" evidence="2">
    <location>
        <begin position="1497"/>
        <end position="1524"/>
    </location>
</feature>
<dbReference type="GO" id="GO:0043161">
    <property type="term" value="P:proteasome-mediated ubiquitin-dependent protein catabolic process"/>
    <property type="evidence" value="ECO:0007669"/>
    <property type="project" value="InterPro"/>
</dbReference>
<evidence type="ECO:0000256" key="2">
    <source>
        <dbReference type="SAM" id="MobiDB-lite"/>
    </source>
</evidence>
<feature type="compositionally biased region" description="Gly residues" evidence="2">
    <location>
        <begin position="1355"/>
        <end position="1365"/>
    </location>
</feature>
<feature type="compositionally biased region" description="Low complexity" evidence="2">
    <location>
        <begin position="890"/>
        <end position="902"/>
    </location>
</feature>
<feature type="compositionally biased region" description="Acidic residues" evidence="2">
    <location>
        <begin position="1043"/>
        <end position="1091"/>
    </location>
</feature>
<feature type="compositionally biased region" description="Low complexity" evidence="2">
    <location>
        <begin position="202"/>
        <end position="213"/>
    </location>
</feature>
<feature type="region of interest" description="Disordered" evidence="2">
    <location>
        <begin position="396"/>
        <end position="415"/>
    </location>
</feature>
<feature type="compositionally biased region" description="Basic and acidic residues" evidence="2">
    <location>
        <begin position="1267"/>
        <end position="1281"/>
    </location>
</feature>
<feature type="compositionally biased region" description="Polar residues" evidence="2">
    <location>
        <begin position="948"/>
        <end position="963"/>
    </location>
</feature>
<feature type="compositionally biased region" description="Polar residues" evidence="2">
    <location>
        <begin position="1143"/>
        <end position="1164"/>
    </location>
</feature>
<feature type="compositionally biased region" description="Gly residues" evidence="2">
    <location>
        <begin position="1637"/>
        <end position="1657"/>
    </location>
</feature>
<evidence type="ECO:0000259" key="4">
    <source>
        <dbReference type="PROSITE" id="PS50897"/>
    </source>
</evidence>
<dbReference type="EMBL" id="CDMZ01003937">
    <property type="protein sequence ID" value="CEM48102.1"/>
    <property type="molecule type" value="Genomic_DNA"/>
</dbReference>
<evidence type="ECO:0000259" key="3">
    <source>
        <dbReference type="PROSITE" id="PS50089"/>
    </source>
</evidence>
<feature type="compositionally biased region" description="Basic and acidic residues" evidence="2">
    <location>
        <begin position="719"/>
        <end position="729"/>
    </location>
</feature>
<feature type="domain" description="CTLH" evidence="4">
    <location>
        <begin position="310"/>
        <end position="399"/>
    </location>
</feature>
<dbReference type="Gene3D" id="3.30.40.10">
    <property type="entry name" value="Zinc/RING finger domain, C3HC4 (zinc finger)"/>
    <property type="match status" value="1"/>
</dbReference>
<feature type="compositionally biased region" description="Polar residues" evidence="2">
    <location>
        <begin position="1624"/>
        <end position="1633"/>
    </location>
</feature>
<dbReference type="GO" id="GO:0034657">
    <property type="term" value="C:GID complex"/>
    <property type="evidence" value="ECO:0007669"/>
    <property type="project" value="TreeGrafter"/>
</dbReference>
<feature type="compositionally biased region" description="Low complexity" evidence="2">
    <location>
        <begin position="346"/>
        <end position="355"/>
    </location>
</feature>
<feature type="region of interest" description="Disordered" evidence="2">
    <location>
        <begin position="616"/>
        <end position="695"/>
    </location>
</feature>
<feature type="region of interest" description="Disordered" evidence="2">
    <location>
        <begin position="1586"/>
        <end position="1700"/>
    </location>
</feature>
<feature type="compositionally biased region" description="Low complexity" evidence="2">
    <location>
        <begin position="1398"/>
        <end position="1411"/>
    </location>
</feature>
<dbReference type="InterPro" id="IPR006594">
    <property type="entry name" value="LisH"/>
</dbReference>
<feature type="region of interest" description="Disordered" evidence="2">
    <location>
        <begin position="167"/>
        <end position="241"/>
    </location>
</feature>
<reference evidence="5" key="1">
    <citation type="submission" date="2014-11" db="EMBL/GenBank/DDBJ databases">
        <authorList>
            <person name="Otto D Thomas"/>
            <person name="Naeem Raeece"/>
        </authorList>
    </citation>
    <scope>NUCLEOTIDE SEQUENCE</scope>
</reference>
<accession>A0A0G4HUJ3</accession>
<feature type="compositionally biased region" description="Acidic residues" evidence="2">
    <location>
        <begin position="1282"/>
        <end position="1311"/>
    </location>
</feature>
<dbReference type="PROSITE" id="PS50897">
    <property type="entry name" value="CTLH"/>
    <property type="match status" value="1"/>
</dbReference>
<feature type="compositionally biased region" description="Polar residues" evidence="2">
    <location>
        <begin position="1436"/>
        <end position="1452"/>
    </location>
</feature>
<dbReference type="GO" id="GO:0004842">
    <property type="term" value="F:ubiquitin-protein transferase activity"/>
    <property type="evidence" value="ECO:0007669"/>
    <property type="project" value="InterPro"/>
</dbReference>
<feature type="region of interest" description="Disordered" evidence="2">
    <location>
        <begin position="1117"/>
        <end position="1543"/>
    </location>
</feature>
<name>A0A0G4HUJ3_9ALVE</name>
<feature type="region of interest" description="Disordered" evidence="2">
    <location>
        <begin position="335"/>
        <end position="370"/>
    </location>
</feature>
<evidence type="ECO:0000313" key="5">
    <source>
        <dbReference type="EMBL" id="CEM48102.1"/>
    </source>
</evidence>
<feature type="region of interest" description="Disordered" evidence="2">
    <location>
        <begin position="819"/>
        <end position="838"/>
    </location>
</feature>
<feature type="compositionally biased region" description="Low complexity" evidence="2">
    <location>
        <begin position="1366"/>
        <end position="1383"/>
    </location>
</feature>
<feature type="compositionally biased region" description="Basic and acidic residues" evidence="2">
    <location>
        <begin position="1717"/>
        <end position="1730"/>
    </location>
</feature>
<dbReference type="VEuPathDB" id="CryptoDB:Cvel_8658"/>
<dbReference type="GO" id="GO:0005634">
    <property type="term" value="C:nucleus"/>
    <property type="evidence" value="ECO:0007669"/>
    <property type="project" value="TreeGrafter"/>
</dbReference>
<feature type="compositionally biased region" description="Low complexity" evidence="2">
    <location>
        <begin position="1228"/>
        <end position="1241"/>
    </location>
</feature>
<feature type="compositionally biased region" description="Low complexity" evidence="2">
    <location>
        <begin position="173"/>
        <end position="182"/>
    </location>
</feature>
<dbReference type="InterPro" id="IPR001841">
    <property type="entry name" value="Znf_RING"/>
</dbReference>
<evidence type="ECO:0000256" key="1">
    <source>
        <dbReference type="PROSITE-ProRule" id="PRU00175"/>
    </source>
</evidence>
<proteinExistence type="predicted"/>
<feature type="compositionally biased region" description="Basic and acidic residues" evidence="2">
    <location>
        <begin position="1603"/>
        <end position="1617"/>
    </location>
</feature>
<dbReference type="GO" id="GO:0005737">
    <property type="term" value="C:cytoplasm"/>
    <property type="evidence" value="ECO:0007669"/>
    <property type="project" value="TreeGrafter"/>
</dbReference>
<feature type="compositionally biased region" description="Acidic residues" evidence="2">
    <location>
        <begin position="869"/>
        <end position="884"/>
    </location>
</feature>
<dbReference type="PROSITE" id="PS50896">
    <property type="entry name" value="LISH"/>
    <property type="match status" value="1"/>
</dbReference>